<dbReference type="PANTHER" id="PTHR39940">
    <property type="entry name" value="PROTHORACICOTROPIC HORMONE, ISOFORM F"/>
    <property type="match status" value="1"/>
</dbReference>
<accession>U3U9Y4</accession>
<evidence type="ECO:0000256" key="1">
    <source>
        <dbReference type="SAM" id="SignalP"/>
    </source>
</evidence>
<dbReference type="EMBL" id="AB817276">
    <property type="protein sequence ID" value="BAO00973.1"/>
    <property type="molecule type" value="mRNA"/>
</dbReference>
<keyword evidence="1" id="KW-0732">Signal</keyword>
<reference evidence="2" key="1">
    <citation type="journal article" date="2014" name="Peptides">
        <title>Transcriptome analysis of neuropeptides and G-protein coupled receptors (GPCRs) for neuropeptides in the brown planthopper Nilaparvata lugens.</title>
        <authorList>
            <person name="Tanaka Y."/>
            <person name="Suetsugu Y."/>
            <person name="Yamamoto K."/>
            <person name="Noda H."/>
            <person name="Shinoda T."/>
        </authorList>
    </citation>
    <scope>NUCLEOTIDE SEQUENCE</scope>
</reference>
<feature type="signal peptide" evidence="1">
    <location>
        <begin position="1"/>
        <end position="18"/>
    </location>
</feature>
<dbReference type="PANTHER" id="PTHR39940:SF1">
    <property type="entry name" value="PROTHORACICOTROPIC HORMONE, ISOFORM F"/>
    <property type="match status" value="1"/>
</dbReference>
<sequence>MLKVALVVLVSTAALALGRQWSEEEGDGGGLMVEGSVPLPCSCNSHPKLIDLGHESWPRYVTAVECRYESCWTSPYRCRERTYPVKVLRRRDDVDQMFAPPDRNLPEELRPSWKFVSVPVVVACHCSS</sequence>
<dbReference type="OrthoDB" id="5950649at2759"/>
<name>U3U9Y4_NILLU</name>
<gene>
    <name evidence="2" type="primary">ptth</name>
</gene>
<dbReference type="GO" id="GO:0005102">
    <property type="term" value="F:signaling receptor binding"/>
    <property type="evidence" value="ECO:0007669"/>
    <property type="project" value="TreeGrafter"/>
</dbReference>
<dbReference type="SUPFAM" id="SSF57501">
    <property type="entry name" value="Cystine-knot cytokines"/>
    <property type="match status" value="1"/>
</dbReference>
<dbReference type="InterPro" id="IPR029034">
    <property type="entry name" value="Cystine-knot_cytokine"/>
</dbReference>
<proteinExistence type="evidence at transcript level"/>
<dbReference type="InterPro" id="IPR052876">
    <property type="entry name" value="Insect_Hormone_Regulators"/>
</dbReference>
<dbReference type="AlphaFoldDB" id="U3U9Y4"/>
<protein>
    <submittedName>
        <fullName evidence="2">Prothoracicotropic hormone</fullName>
    </submittedName>
</protein>
<organism evidence="2">
    <name type="scientific">Nilaparvata lugens</name>
    <name type="common">Brown planthopper</name>
    <dbReference type="NCBI Taxonomy" id="108931"/>
    <lineage>
        <taxon>Eukaryota</taxon>
        <taxon>Metazoa</taxon>
        <taxon>Ecdysozoa</taxon>
        <taxon>Arthropoda</taxon>
        <taxon>Hexapoda</taxon>
        <taxon>Insecta</taxon>
        <taxon>Pterygota</taxon>
        <taxon>Neoptera</taxon>
        <taxon>Paraneoptera</taxon>
        <taxon>Hemiptera</taxon>
        <taxon>Auchenorrhyncha</taxon>
        <taxon>Fulgoroidea</taxon>
        <taxon>Delphacidae</taxon>
        <taxon>Delphacinae</taxon>
        <taxon>Nilaparvata</taxon>
    </lineage>
</organism>
<evidence type="ECO:0000313" key="2">
    <source>
        <dbReference type="EMBL" id="BAO00973.1"/>
    </source>
</evidence>
<feature type="chain" id="PRO_5004648548" evidence="1">
    <location>
        <begin position="19"/>
        <end position="128"/>
    </location>
</feature>
<dbReference type="Gene3D" id="2.10.90.10">
    <property type="entry name" value="Cystine-knot cytokines"/>
    <property type="match status" value="1"/>
</dbReference>